<keyword evidence="3" id="KW-1185">Reference proteome</keyword>
<feature type="domain" description="DUF1330" evidence="1">
    <location>
        <begin position="2"/>
        <end position="93"/>
    </location>
</feature>
<dbReference type="EMBL" id="JAERRJ010000006">
    <property type="protein sequence ID" value="MBL1075961.1"/>
    <property type="molecule type" value="Genomic_DNA"/>
</dbReference>
<dbReference type="InterPro" id="IPR011008">
    <property type="entry name" value="Dimeric_a/b-barrel"/>
</dbReference>
<dbReference type="Pfam" id="PF07045">
    <property type="entry name" value="DUF1330"/>
    <property type="match status" value="1"/>
</dbReference>
<reference evidence="2 3" key="1">
    <citation type="submission" date="2021-01" db="EMBL/GenBank/DDBJ databases">
        <title>WGS of actinomycetes isolated from Thailand.</title>
        <authorList>
            <person name="Thawai C."/>
        </authorList>
    </citation>
    <scope>NUCLEOTIDE SEQUENCE [LARGE SCALE GENOMIC DNA]</scope>
    <source>
        <strain evidence="2 3">LPG 2</strain>
    </source>
</reference>
<dbReference type="Gene3D" id="3.30.70.100">
    <property type="match status" value="1"/>
</dbReference>
<accession>A0ABS1M5X1</accession>
<dbReference type="Proteomes" id="UP000602198">
    <property type="component" value="Unassembled WGS sequence"/>
</dbReference>
<comment type="caution">
    <text evidence="2">The sequence shown here is derived from an EMBL/GenBank/DDBJ whole genome shotgun (WGS) entry which is preliminary data.</text>
</comment>
<dbReference type="PANTHER" id="PTHR41521">
    <property type="match status" value="1"/>
</dbReference>
<name>A0ABS1M5X1_9NOCA</name>
<proteinExistence type="predicted"/>
<dbReference type="SUPFAM" id="SSF54909">
    <property type="entry name" value="Dimeric alpha+beta barrel"/>
    <property type="match status" value="1"/>
</dbReference>
<evidence type="ECO:0000259" key="1">
    <source>
        <dbReference type="Pfam" id="PF07045"/>
    </source>
</evidence>
<gene>
    <name evidence="2" type="ORF">JK358_16305</name>
</gene>
<sequence>MPGYAIAHLTNIDFNADIVEYLERIDATFTPFGGKFLVHGPGQTVKEGPADSNFVVVEFPTREAAQAWYDSPAYQAILPLRTNNSTGTAVIAEDCGDDHIATDILEELQG</sequence>
<dbReference type="PANTHER" id="PTHR41521:SF4">
    <property type="entry name" value="BLR0684 PROTEIN"/>
    <property type="match status" value="1"/>
</dbReference>
<evidence type="ECO:0000313" key="3">
    <source>
        <dbReference type="Proteomes" id="UP000602198"/>
    </source>
</evidence>
<dbReference type="RefSeq" id="WP_201948553.1">
    <property type="nucleotide sequence ID" value="NZ_JAERRJ010000006.1"/>
</dbReference>
<dbReference type="InterPro" id="IPR010753">
    <property type="entry name" value="DUF1330"/>
</dbReference>
<protein>
    <submittedName>
        <fullName evidence="2">DUF1330 domain-containing protein</fullName>
    </submittedName>
</protein>
<evidence type="ECO:0000313" key="2">
    <source>
        <dbReference type="EMBL" id="MBL1075961.1"/>
    </source>
</evidence>
<organism evidence="2 3">
    <name type="scientific">Nocardia acididurans</name>
    <dbReference type="NCBI Taxonomy" id="2802282"/>
    <lineage>
        <taxon>Bacteria</taxon>
        <taxon>Bacillati</taxon>
        <taxon>Actinomycetota</taxon>
        <taxon>Actinomycetes</taxon>
        <taxon>Mycobacteriales</taxon>
        <taxon>Nocardiaceae</taxon>
        <taxon>Nocardia</taxon>
    </lineage>
</organism>